<proteinExistence type="predicted"/>
<dbReference type="InterPro" id="IPR052216">
    <property type="entry name" value="CRISPR_Csm3_endoribonuclease"/>
</dbReference>
<evidence type="ECO:0000256" key="1">
    <source>
        <dbReference type="ARBA" id="ARBA00023118"/>
    </source>
</evidence>
<evidence type="ECO:0000259" key="2">
    <source>
        <dbReference type="Pfam" id="PF03787"/>
    </source>
</evidence>
<gene>
    <name evidence="3" type="ORF">SAMN05216497_13116</name>
</gene>
<dbReference type="NCBIfam" id="TIGR02581">
    <property type="entry name" value="cas_cyan_RAMP"/>
    <property type="match status" value="1"/>
</dbReference>
<name>A0ABY0QP37_CLOCO</name>
<protein>
    <submittedName>
        <fullName evidence="3">CRISPR-associated protein, Csx7 family</fullName>
    </submittedName>
</protein>
<organism evidence="3 4">
    <name type="scientific">Clostridium cochlearium</name>
    <dbReference type="NCBI Taxonomy" id="1494"/>
    <lineage>
        <taxon>Bacteria</taxon>
        <taxon>Bacillati</taxon>
        <taxon>Bacillota</taxon>
        <taxon>Clostridia</taxon>
        <taxon>Eubacteriales</taxon>
        <taxon>Clostridiaceae</taxon>
        <taxon>Clostridium</taxon>
    </lineage>
</organism>
<feature type="domain" description="CRISPR type III-associated protein" evidence="2">
    <location>
        <begin position="15"/>
        <end position="214"/>
    </location>
</feature>
<dbReference type="InterPro" id="IPR013411">
    <property type="entry name" value="CRISPR-assoc_RAMP_Csx7"/>
</dbReference>
<dbReference type="Pfam" id="PF03787">
    <property type="entry name" value="RAMPs"/>
    <property type="match status" value="1"/>
</dbReference>
<dbReference type="RefSeq" id="WP_089867907.1">
    <property type="nucleotide sequence ID" value="NZ_FNGL01000031.1"/>
</dbReference>
<comment type="caution">
    <text evidence="3">The sequence shown here is derived from an EMBL/GenBank/DDBJ whole genome shotgun (WGS) entry which is preliminary data.</text>
</comment>
<dbReference type="PANTHER" id="PTHR35579:SF6">
    <property type="entry name" value="DUF324 DOMAIN-CONTAINING PROTEIN"/>
    <property type="match status" value="1"/>
</dbReference>
<keyword evidence="1" id="KW-0051">Antiviral defense</keyword>
<evidence type="ECO:0000313" key="3">
    <source>
        <dbReference type="EMBL" id="SDL41916.1"/>
    </source>
</evidence>
<sequence>MFSKLHNECILEFNMETESPLFIKSGEENPLNPTATDSSYLALYKDGKFVPVIPGTSLKGIFRSRAESILVGMNLYVCKIISNIKESCGSKIKANLYDKKKSDGKEKYDKSCSVCKIFGSNILKSRIEFEDAYSEDDWIIGKRKSVAIDRISGAAIGGAFYDFEYVEYGNFKCRIKLKNFFNWHIKLIIMVLQDINEGFVTFGGCTSKGFGRMKVSNLKAKVRYYNKKSKGEYEDKGFYIQRIFEEDEIGKVIKNIKINENIIKGCDIENEHVL</sequence>
<accession>A0ABY0QP37</accession>
<reference evidence="3 4" key="1">
    <citation type="submission" date="2016-10" db="EMBL/GenBank/DDBJ databases">
        <authorList>
            <person name="Varghese N."/>
            <person name="Submissions S."/>
        </authorList>
    </citation>
    <scope>NUCLEOTIDE SEQUENCE [LARGE SCALE GENOMIC DNA]</scope>
    <source>
        <strain evidence="3 4">NLAE-zl-C224</strain>
    </source>
</reference>
<dbReference type="InterPro" id="IPR005537">
    <property type="entry name" value="RAMP_III_fam"/>
</dbReference>
<dbReference type="Proteomes" id="UP000198811">
    <property type="component" value="Unassembled WGS sequence"/>
</dbReference>
<evidence type="ECO:0000313" key="4">
    <source>
        <dbReference type="Proteomes" id="UP000198811"/>
    </source>
</evidence>
<dbReference type="EMBL" id="FNGL01000031">
    <property type="protein sequence ID" value="SDL41916.1"/>
    <property type="molecule type" value="Genomic_DNA"/>
</dbReference>
<keyword evidence="4" id="KW-1185">Reference proteome</keyword>
<dbReference type="PANTHER" id="PTHR35579">
    <property type="entry name" value="CRISPR SYSTEM CMS ENDORIBONUCLEASE CSM3"/>
    <property type="match status" value="1"/>
</dbReference>